<reference evidence="2" key="1">
    <citation type="submission" date="2007-03" db="EMBL/GenBank/DDBJ databases">
        <title>Annotation of Culex pipiens quinquefasciatus.</title>
        <authorList>
            <consortium name="The Broad Institute Genome Sequencing Platform"/>
            <person name="Atkinson P.W."/>
            <person name="Hemingway J."/>
            <person name="Christensen B.M."/>
            <person name="Higgs S."/>
            <person name="Kodira C."/>
            <person name="Hannick L."/>
            <person name="Megy K."/>
            <person name="O'Leary S."/>
            <person name="Pearson M."/>
            <person name="Haas B.J."/>
            <person name="Mauceli E."/>
            <person name="Wortman J.R."/>
            <person name="Lee N.H."/>
            <person name="Guigo R."/>
            <person name="Stanke M."/>
            <person name="Alvarado L."/>
            <person name="Amedeo P."/>
            <person name="Antoine C.H."/>
            <person name="Arensburger P."/>
            <person name="Bidwell S.L."/>
            <person name="Crawford M."/>
            <person name="Camaro F."/>
            <person name="Devon K."/>
            <person name="Engels R."/>
            <person name="Hammond M."/>
            <person name="Howarth C."/>
            <person name="Koehrsen M."/>
            <person name="Lawson D."/>
            <person name="Montgomery P."/>
            <person name="Nene V."/>
            <person name="Nusbaum C."/>
            <person name="Puiu D."/>
            <person name="Romero-Severson J."/>
            <person name="Severson D.W."/>
            <person name="Shumway M."/>
            <person name="Sisk P."/>
            <person name="Stolte C."/>
            <person name="Zeng Q."/>
            <person name="Eisenstadt E."/>
            <person name="Fraser-Liggett C."/>
            <person name="Strausberg R."/>
            <person name="Galagan J."/>
            <person name="Birren B."/>
            <person name="Collins F.H."/>
        </authorList>
    </citation>
    <scope>NUCLEOTIDE SEQUENCE [LARGE SCALE GENOMIC DNA]</scope>
    <source>
        <strain evidence="2">JHB</strain>
    </source>
</reference>
<dbReference type="GO" id="GO:0004814">
    <property type="term" value="F:arginine-tRNA ligase activity"/>
    <property type="evidence" value="ECO:0007669"/>
    <property type="project" value="InterPro"/>
</dbReference>
<dbReference type="GO" id="GO:0005524">
    <property type="term" value="F:ATP binding"/>
    <property type="evidence" value="ECO:0007669"/>
    <property type="project" value="InterPro"/>
</dbReference>
<evidence type="ECO:0000313" key="2">
    <source>
        <dbReference type="EMBL" id="EDS31530.1"/>
    </source>
</evidence>
<dbReference type="GO" id="GO:0006420">
    <property type="term" value="P:arginyl-tRNA aminoacylation"/>
    <property type="evidence" value="ECO:0007669"/>
    <property type="project" value="InterPro"/>
</dbReference>
<evidence type="ECO:0000313" key="3">
    <source>
        <dbReference type="EnsemblMetazoa" id="CPIJ008578-PA"/>
    </source>
</evidence>
<evidence type="ECO:0000313" key="4">
    <source>
        <dbReference type="Proteomes" id="UP000002320"/>
    </source>
</evidence>
<dbReference type="InterPro" id="IPR037380">
    <property type="entry name" value="DALRD3"/>
</dbReference>
<evidence type="ECO:0000259" key="1">
    <source>
        <dbReference type="SMART" id="SM00836"/>
    </source>
</evidence>
<dbReference type="eggNOG" id="KOG1195">
    <property type="taxonomic scope" value="Eukaryota"/>
</dbReference>
<dbReference type="InParanoid" id="B0WN90"/>
<feature type="domain" description="DALR anticodon binding" evidence="1">
    <location>
        <begin position="260"/>
        <end position="372"/>
    </location>
</feature>
<dbReference type="InterPro" id="IPR008909">
    <property type="entry name" value="DALR_anticod-bd"/>
</dbReference>
<dbReference type="SMART" id="SM00836">
    <property type="entry name" value="DALR_1"/>
    <property type="match status" value="1"/>
</dbReference>
<reference evidence="3" key="2">
    <citation type="submission" date="2020-05" db="UniProtKB">
        <authorList>
            <consortium name="EnsemblMetazoa"/>
        </authorList>
    </citation>
    <scope>IDENTIFICATION</scope>
    <source>
        <strain evidence="3">JHB</strain>
    </source>
</reference>
<dbReference type="Proteomes" id="UP000002320">
    <property type="component" value="Unassembled WGS sequence"/>
</dbReference>
<gene>
    <name evidence="3" type="primary">6040839</name>
    <name evidence="2" type="ORF">CpipJ_CPIJ008578</name>
</gene>
<dbReference type="OrthoDB" id="9990834at2759"/>
<proteinExistence type="predicted"/>
<dbReference type="GO" id="GO:0106217">
    <property type="term" value="P:tRNA C3-cytosine methylation"/>
    <property type="evidence" value="ECO:0007669"/>
    <property type="project" value="TreeGrafter"/>
</dbReference>
<dbReference type="GO" id="GO:0000049">
    <property type="term" value="F:tRNA binding"/>
    <property type="evidence" value="ECO:0007669"/>
    <property type="project" value="TreeGrafter"/>
</dbReference>
<dbReference type="SUPFAM" id="SSF47323">
    <property type="entry name" value="Anticodon-binding domain of a subclass of class I aminoacyl-tRNA synthetases"/>
    <property type="match status" value="1"/>
</dbReference>
<dbReference type="InterPro" id="IPR009080">
    <property type="entry name" value="tRNAsynth_Ia_anticodon-bd"/>
</dbReference>
<dbReference type="FunCoup" id="B0WN90">
    <property type="interactions" value="19"/>
</dbReference>
<dbReference type="Gene3D" id="1.10.730.10">
    <property type="entry name" value="Isoleucyl-tRNA Synthetase, Domain 1"/>
    <property type="match status" value="1"/>
</dbReference>
<dbReference type="VEuPathDB" id="VectorBase:CQUJHB002063"/>
<dbReference type="PANTHER" id="PTHR16043:SF1">
    <property type="entry name" value="DALR ANTICODON-BINDING DOMAIN-CONTAINING PROTEIN 3"/>
    <property type="match status" value="1"/>
</dbReference>
<dbReference type="VEuPathDB" id="VectorBase:CPIJ008578"/>
<accession>B0WN90</accession>
<name>B0WN90_CULQU</name>
<protein>
    <recommendedName>
        <fullName evidence="1">DALR anticodon binding domain-containing protein</fullName>
    </recommendedName>
</protein>
<dbReference type="KEGG" id="cqu:CpipJ_CPIJ008578"/>
<dbReference type="EMBL" id="DS232008">
    <property type="protein sequence ID" value="EDS31530.1"/>
    <property type="molecule type" value="Genomic_DNA"/>
</dbReference>
<organism>
    <name type="scientific">Culex quinquefasciatus</name>
    <name type="common">Southern house mosquito</name>
    <name type="synonym">Culex pungens</name>
    <dbReference type="NCBI Taxonomy" id="7176"/>
    <lineage>
        <taxon>Eukaryota</taxon>
        <taxon>Metazoa</taxon>
        <taxon>Ecdysozoa</taxon>
        <taxon>Arthropoda</taxon>
        <taxon>Hexapoda</taxon>
        <taxon>Insecta</taxon>
        <taxon>Pterygota</taxon>
        <taxon>Neoptera</taxon>
        <taxon>Endopterygota</taxon>
        <taxon>Diptera</taxon>
        <taxon>Nematocera</taxon>
        <taxon>Culicoidea</taxon>
        <taxon>Culicidae</taxon>
        <taxon>Culicinae</taxon>
        <taxon>Culicini</taxon>
        <taxon>Culex</taxon>
        <taxon>Culex</taxon>
    </lineage>
</organism>
<dbReference type="EnsemblMetazoa" id="CPIJ008578-RA">
    <property type="protein sequence ID" value="CPIJ008578-PA"/>
    <property type="gene ID" value="CPIJ008578"/>
</dbReference>
<dbReference type="AlphaFoldDB" id="B0WN90"/>
<dbReference type="STRING" id="7176.B0WN90"/>
<keyword evidence="4" id="KW-1185">Reference proteome</keyword>
<sequence>MDPLEQLEIQLRELLQEKLNSPRFSVKCLNKQLAESGDMVVKIADPAWIGEDQPEAVFLDGEDRSWSLPIAREKISNLSISLFLNRPETYRTLITRWSDGTWQIAENLQNRKIHVTCDIDDGNCEQFSLTDLRVVSVRNVVKNLLMLQGFRVLLEKPMEETGETLHVGLTRSGSGVNLLCGPVITNGVTACEYIQKRANDMQLIAQHKYGLRVKDQARFQQMIASLGRSAAVVDLLESKASSSIDFRRDKNQSSKGAAFILYNFARLSVLFRTFEEKQRTGYYPELAPIETVDFGLLKEEDEWQLFWVYVAGFPAMLRQALGDGQLARVAPHVVLGFTSGLVICLSKYYRRVRILTKLLVLLSIALHCYRRFRKRVEVAIAAMFFFDRSETYRQRPSDSLEFSYANIDFAKRCDLEKLSPAS</sequence>
<dbReference type="OMA" id="SSWPIRI"/>
<dbReference type="PANTHER" id="PTHR16043">
    <property type="entry name" value="DALRD3 PROTEIN"/>
    <property type="match status" value="1"/>
</dbReference>
<dbReference type="HOGENOM" id="CLU_049503_0_0_1"/>